<organism evidence="1 2">
    <name type="scientific">Peronospora farinosa</name>
    <dbReference type="NCBI Taxonomy" id="134698"/>
    <lineage>
        <taxon>Eukaryota</taxon>
        <taxon>Sar</taxon>
        <taxon>Stramenopiles</taxon>
        <taxon>Oomycota</taxon>
        <taxon>Peronosporomycetes</taxon>
        <taxon>Peronosporales</taxon>
        <taxon>Peronosporaceae</taxon>
        <taxon>Peronospora</taxon>
    </lineage>
</organism>
<gene>
    <name evidence="1" type="ORF">PFR001_LOCUS9124</name>
</gene>
<evidence type="ECO:0000313" key="2">
    <source>
        <dbReference type="Proteomes" id="UP001157938"/>
    </source>
</evidence>
<dbReference type="InterPro" id="IPR010255">
    <property type="entry name" value="Haem_peroxidase_sf"/>
</dbReference>
<keyword evidence="2" id="KW-1185">Reference proteome</keyword>
<dbReference type="Proteomes" id="UP001157938">
    <property type="component" value="Unassembled WGS sequence"/>
</dbReference>
<proteinExistence type="predicted"/>
<accession>A0ABN8CIZ8</accession>
<dbReference type="SUPFAM" id="SSF48113">
    <property type="entry name" value="Heme-dependent peroxidases"/>
    <property type="match status" value="1"/>
</dbReference>
<protein>
    <submittedName>
        <fullName evidence="1">Uncharacterized protein</fullName>
    </submittedName>
</protein>
<name>A0ABN8CIZ8_9STRA</name>
<sequence length="155" mass="17763">MRPLRFEHFRKLRVFSEPLTAPRPSKRLVVSSTKTRSFVTSQFRAANYKKQPTAVILAAADVAAISGLALTDLVNAREKPVDVDAIKKEIVEIFDENNYMGPTFVRLAWHSKYVEIYAKDENLWFKDFTKAFVKLTENGVKFPESSGWLKFFGVK</sequence>
<evidence type="ECO:0000313" key="1">
    <source>
        <dbReference type="EMBL" id="CAH0494043.1"/>
    </source>
</evidence>
<comment type="caution">
    <text evidence="1">The sequence shown here is derived from an EMBL/GenBank/DDBJ whole genome shotgun (WGS) entry which is preliminary data.</text>
</comment>
<dbReference type="EMBL" id="CAKLBC010001882">
    <property type="protein sequence ID" value="CAH0494043.1"/>
    <property type="molecule type" value="Genomic_DNA"/>
</dbReference>
<reference evidence="1 2" key="1">
    <citation type="submission" date="2021-11" db="EMBL/GenBank/DDBJ databases">
        <authorList>
            <person name="Islam A."/>
            <person name="Islam S."/>
            <person name="Flora M.S."/>
            <person name="Rahman M."/>
            <person name="Ziaur R.M."/>
            <person name="Epstein J.H."/>
            <person name="Hassan M."/>
            <person name="Klassen M."/>
            <person name="Woodard K."/>
            <person name="Webb A."/>
            <person name="Webby R.J."/>
            <person name="El Zowalaty M.E."/>
        </authorList>
    </citation>
    <scope>NUCLEOTIDE SEQUENCE [LARGE SCALE GENOMIC DNA]</scope>
    <source>
        <strain evidence="1">Pf1</strain>
    </source>
</reference>